<dbReference type="InterPro" id="IPR026888">
    <property type="entry name" value="AcetylCoA_hyd_C"/>
</dbReference>
<proteinExistence type="inferred from homology"/>
<dbReference type="PANTHER" id="PTHR21432:SF20">
    <property type="entry name" value="ACETYL-COA HYDROLASE"/>
    <property type="match status" value="1"/>
</dbReference>
<dbReference type="GO" id="GO:0016787">
    <property type="term" value="F:hydrolase activity"/>
    <property type="evidence" value="ECO:0007669"/>
    <property type="project" value="UniProtKB-KW"/>
</dbReference>
<evidence type="ECO:0000256" key="2">
    <source>
        <dbReference type="ARBA" id="ARBA00022679"/>
    </source>
</evidence>
<reference evidence="5 6" key="1">
    <citation type="submission" date="2023-11" db="EMBL/GenBank/DDBJ databases">
        <title>Arctic aerobic anoxygenic photoheterotroph Sediminicoccus rosea KRV36 adapts its photosynthesis to long days of polar summer.</title>
        <authorList>
            <person name="Tomasch J."/>
            <person name="Kopejtka K."/>
            <person name="Bily T."/>
            <person name="Gardiner A.T."/>
            <person name="Gardian Z."/>
            <person name="Shivaramu S."/>
            <person name="Koblizek M."/>
            <person name="Engelhardt F."/>
            <person name="Kaftan D."/>
        </authorList>
    </citation>
    <scope>NUCLEOTIDE SEQUENCE [LARGE SCALE GENOMIC DNA]</scope>
    <source>
        <strain evidence="5 6">R-30</strain>
    </source>
</reference>
<gene>
    <name evidence="5" type="ORF">R9Z33_00955</name>
</gene>
<sequence>MMINRSGGRACREITPEAAAALVKSGDWLDYGATFNQPDAFDRALAARKDALYDVSIRNCLSMRPRATLEADPERRHFAFYNWHFSGYDRKKHDAGLCHYIPCHLGEIPDYYRRFIERVDIAILKAAPMDAEGYFNLGPVSIWHPAVVERATTLILEITPDMPPVVGTHVRVHRDQVDYLIQGDDTPMPELPNAEASEVDRAVARLIATEIEDGACLQVGIGGMPNAVTTLLLESNVKDLGVHTEMLNDGLIELYRAGRVSGGRKATDQGLVTYSFCLGSRASYDTLRHNDDFLCRPVDDTNMPDIIARNDRVVAINNTTQLDLQGQAASESDGHRHISGTGGQSQFVRGAYASKGGKSFICLASTYERHGSRRSRIVLDLTPGNIVTTPRSDQMFVVTEYGMVNLKGRSVPERARAIIGLAHPDYREELAREARARRIVPAHFL</sequence>
<dbReference type="EMBL" id="CP137852">
    <property type="protein sequence ID" value="WPB85456.1"/>
    <property type="molecule type" value="Genomic_DNA"/>
</dbReference>
<dbReference type="Gene3D" id="3.30.750.70">
    <property type="entry name" value="4-hydroxybutyrate coenzyme like domains"/>
    <property type="match status" value="1"/>
</dbReference>
<dbReference type="Gene3D" id="3.40.1080.10">
    <property type="entry name" value="Glutaconate Coenzyme A-transferase"/>
    <property type="match status" value="1"/>
</dbReference>
<dbReference type="InterPro" id="IPR038460">
    <property type="entry name" value="AcetylCoA_hyd_C_sf"/>
</dbReference>
<organism evidence="5 6">
    <name type="scientific">Sediminicoccus rosea</name>
    <dbReference type="NCBI Taxonomy" id="1225128"/>
    <lineage>
        <taxon>Bacteria</taxon>
        <taxon>Pseudomonadati</taxon>
        <taxon>Pseudomonadota</taxon>
        <taxon>Alphaproteobacteria</taxon>
        <taxon>Acetobacterales</taxon>
        <taxon>Roseomonadaceae</taxon>
        <taxon>Sediminicoccus</taxon>
    </lineage>
</organism>
<dbReference type="InterPro" id="IPR037171">
    <property type="entry name" value="NagB/RpiA_transferase-like"/>
</dbReference>
<feature type="domain" description="Acetyl-CoA hydrolase/transferase C-terminal" evidence="4">
    <location>
        <begin position="279"/>
        <end position="434"/>
    </location>
</feature>
<dbReference type="Pfam" id="PF13336">
    <property type="entry name" value="AcetylCoA_hyd_C"/>
    <property type="match status" value="1"/>
</dbReference>
<feature type="domain" description="Acetyl-CoA hydrolase/transferase N-terminal" evidence="3">
    <location>
        <begin position="14"/>
        <end position="189"/>
    </location>
</feature>
<dbReference type="Proteomes" id="UP001305521">
    <property type="component" value="Chromosome"/>
</dbReference>
<keyword evidence="2" id="KW-0808">Transferase</keyword>
<keyword evidence="6" id="KW-1185">Reference proteome</keyword>
<evidence type="ECO:0000259" key="4">
    <source>
        <dbReference type="Pfam" id="PF13336"/>
    </source>
</evidence>
<evidence type="ECO:0000313" key="5">
    <source>
        <dbReference type="EMBL" id="WPB85456.1"/>
    </source>
</evidence>
<evidence type="ECO:0000256" key="1">
    <source>
        <dbReference type="ARBA" id="ARBA00009632"/>
    </source>
</evidence>
<keyword evidence="5" id="KW-0378">Hydrolase</keyword>
<dbReference type="InterPro" id="IPR003702">
    <property type="entry name" value="ActCoA_hydro_N"/>
</dbReference>
<evidence type="ECO:0000259" key="3">
    <source>
        <dbReference type="Pfam" id="PF02550"/>
    </source>
</evidence>
<evidence type="ECO:0000313" key="6">
    <source>
        <dbReference type="Proteomes" id="UP001305521"/>
    </source>
</evidence>
<dbReference type="Gene3D" id="3.40.1080.20">
    <property type="entry name" value="Acetyl-CoA hydrolase/transferase C-terminal domain"/>
    <property type="match status" value="1"/>
</dbReference>
<protein>
    <submittedName>
        <fullName evidence="5">Acetyl-CoA hydrolase/transferase C-terminal domain-containing protein</fullName>
    </submittedName>
</protein>
<accession>A0ABZ0PIE5</accession>
<dbReference type="SUPFAM" id="SSF100950">
    <property type="entry name" value="NagB/RpiA/CoA transferase-like"/>
    <property type="match status" value="2"/>
</dbReference>
<comment type="similarity">
    <text evidence="1">Belongs to the acetyl-CoA hydrolase/transferase family.</text>
</comment>
<dbReference type="Pfam" id="PF02550">
    <property type="entry name" value="AcetylCoA_hydro"/>
    <property type="match status" value="1"/>
</dbReference>
<dbReference type="PANTHER" id="PTHR21432">
    <property type="entry name" value="ACETYL-COA HYDROLASE-RELATED"/>
    <property type="match status" value="1"/>
</dbReference>
<name>A0ABZ0PIE5_9PROT</name>
<dbReference type="InterPro" id="IPR046433">
    <property type="entry name" value="ActCoA_hydro"/>
</dbReference>
<dbReference type="RefSeq" id="WP_318649426.1">
    <property type="nucleotide sequence ID" value="NZ_CP137852.1"/>
</dbReference>